<reference evidence="2 3" key="1">
    <citation type="submission" date="2018-08" db="EMBL/GenBank/DDBJ databases">
        <title>A genome reference for cultivated species of the human gut microbiota.</title>
        <authorList>
            <person name="Zou Y."/>
            <person name="Xue W."/>
            <person name="Luo G."/>
        </authorList>
    </citation>
    <scope>NUCLEOTIDE SEQUENCE [LARGE SCALE GENOMIC DNA]</scope>
    <source>
        <strain evidence="2 3">AF18-46</strain>
    </source>
</reference>
<dbReference type="GO" id="GO:0006281">
    <property type="term" value="P:DNA repair"/>
    <property type="evidence" value="ECO:0007669"/>
    <property type="project" value="InterPro"/>
</dbReference>
<dbReference type="EMBL" id="QRWX01000002">
    <property type="protein sequence ID" value="RGT56101.1"/>
    <property type="molecule type" value="Genomic_DNA"/>
</dbReference>
<comment type="caution">
    <text evidence="2">The sequence shown here is derived from an EMBL/GenBank/DDBJ whole genome shotgun (WGS) entry which is preliminary data.</text>
</comment>
<protein>
    <submittedName>
        <fullName evidence="2">ComEA family DNA-binding protein</fullName>
    </submittedName>
</protein>
<dbReference type="Proteomes" id="UP000284731">
    <property type="component" value="Unassembled WGS sequence"/>
</dbReference>
<dbReference type="PANTHER" id="PTHR21180:SF32">
    <property type="entry name" value="ENDONUCLEASE_EXONUCLEASE_PHOSPHATASE FAMILY DOMAIN-CONTAINING PROTEIN 1"/>
    <property type="match status" value="1"/>
</dbReference>
<dbReference type="InterPro" id="IPR051675">
    <property type="entry name" value="Endo/Exo/Phosphatase_dom_1"/>
</dbReference>
<dbReference type="SMART" id="SM00278">
    <property type="entry name" value="HhH1"/>
    <property type="match status" value="2"/>
</dbReference>
<evidence type="ECO:0000259" key="1">
    <source>
        <dbReference type="SMART" id="SM00278"/>
    </source>
</evidence>
<dbReference type="PANTHER" id="PTHR21180">
    <property type="entry name" value="ENDONUCLEASE/EXONUCLEASE/PHOSPHATASE FAMILY DOMAIN-CONTAINING PROTEIN 1"/>
    <property type="match status" value="1"/>
</dbReference>
<feature type="domain" description="Helix-hairpin-helix DNA-binding motif class 1" evidence="1">
    <location>
        <begin position="106"/>
        <end position="125"/>
    </location>
</feature>
<evidence type="ECO:0000313" key="2">
    <source>
        <dbReference type="EMBL" id="RGT56101.1"/>
    </source>
</evidence>
<dbReference type="NCBIfam" id="TIGR00426">
    <property type="entry name" value="competence protein ComEA helix-hairpin-helix repeat region"/>
    <property type="match status" value="1"/>
</dbReference>
<sequence length="158" mass="17517">MRLLLTVFLCLIILSSGQFHIIDINQYNKSSIQVTVHGGVLRQGVISLDPYATIEDLLSKAGLSEDADLSSLNLETVLHDKDVLTIPTKSNDIRINQISINTADLNGLLQIPKIGEKTAQAIIDYRNQHGLFQTLEDLMKVKGIGQAKFDFIKDKICL</sequence>
<dbReference type="Pfam" id="PF12836">
    <property type="entry name" value="HHH_3"/>
    <property type="match status" value="1"/>
</dbReference>
<dbReference type="InterPro" id="IPR004509">
    <property type="entry name" value="Competence_ComEA_HhH"/>
</dbReference>
<proteinExistence type="predicted"/>
<feature type="domain" description="Helix-hairpin-helix DNA-binding motif class 1" evidence="1">
    <location>
        <begin position="136"/>
        <end position="155"/>
    </location>
</feature>
<dbReference type="Gene3D" id="1.10.150.280">
    <property type="entry name" value="AF1531-like domain"/>
    <property type="match status" value="1"/>
</dbReference>
<gene>
    <name evidence="2" type="ORF">DWX20_04645</name>
</gene>
<evidence type="ECO:0000313" key="3">
    <source>
        <dbReference type="Proteomes" id="UP000284731"/>
    </source>
</evidence>
<dbReference type="GO" id="GO:0003677">
    <property type="term" value="F:DNA binding"/>
    <property type="evidence" value="ECO:0007669"/>
    <property type="project" value="UniProtKB-KW"/>
</dbReference>
<accession>A0A412PER0</accession>
<dbReference type="SUPFAM" id="SSF47781">
    <property type="entry name" value="RuvA domain 2-like"/>
    <property type="match status" value="1"/>
</dbReference>
<dbReference type="AlphaFoldDB" id="A0A412PER0"/>
<organism evidence="2 3">
    <name type="scientific">Solobacterium moorei</name>
    <dbReference type="NCBI Taxonomy" id="102148"/>
    <lineage>
        <taxon>Bacteria</taxon>
        <taxon>Bacillati</taxon>
        <taxon>Bacillota</taxon>
        <taxon>Erysipelotrichia</taxon>
        <taxon>Erysipelotrichales</taxon>
        <taxon>Erysipelotrichaceae</taxon>
        <taxon>Solobacterium</taxon>
    </lineage>
</organism>
<dbReference type="InterPro" id="IPR003583">
    <property type="entry name" value="Hlx-hairpin-Hlx_DNA-bd_motif"/>
</dbReference>
<name>A0A412PER0_9FIRM</name>
<keyword evidence="2" id="KW-0238">DNA-binding</keyword>
<dbReference type="RefSeq" id="WP_118764660.1">
    <property type="nucleotide sequence ID" value="NZ_CABJCF010000002.1"/>
</dbReference>
<dbReference type="InterPro" id="IPR010994">
    <property type="entry name" value="RuvA_2-like"/>
</dbReference>